<dbReference type="InterPro" id="IPR036928">
    <property type="entry name" value="AS_sf"/>
</dbReference>
<reference evidence="3" key="1">
    <citation type="journal article" date="2019" name="Int. J. Syst. Evol. Microbiol.">
        <title>The Global Catalogue of Microorganisms (GCM) 10K type strain sequencing project: providing services to taxonomists for standard genome sequencing and annotation.</title>
        <authorList>
            <consortium name="The Broad Institute Genomics Platform"/>
            <consortium name="The Broad Institute Genome Sequencing Center for Infectious Disease"/>
            <person name="Wu L."/>
            <person name="Ma J."/>
        </authorList>
    </citation>
    <scope>NUCLEOTIDE SEQUENCE [LARGE SCALE GENOMIC DNA]</scope>
    <source>
        <strain evidence="3">CCUG 71848</strain>
    </source>
</reference>
<evidence type="ECO:0000259" key="1">
    <source>
        <dbReference type="Pfam" id="PF01425"/>
    </source>
</evidence>
<name>A0ABW3PMK3_9LACO</name>
<evidence type="ECO:0000313" key="2">
    <source>
        <dbReference type="EMBL" id="MFD1126194.1"/>
    </source>
</evidence>
<evidence type="ECO:0000313" key="3">
    <source>
        <dbReference type="Proteomes" id="UP001597156"/>
    </source>
</evidence>
<dbReference type="InterPro" id="IPR023631">
    <property type="entry name" value="Amidase_dom"/>
</dbReference>
<keyword evidence="3" id="KW-1185">Reference proteome</keyword>
<gene>
    <name evidence="2" type="ORF">ACFQ22_12610</name>
</gene>
<dbReference type="EMBL" id="JBHTLH010000042">
    <property type="protein sequence ID" value="MFD1126194.1"/>
    <property type="molecule type" value="Genomic_DNA"/>
</dbReference>
<dbReference type="PANTHER" id="PTHR46310:SF7">
    <property type="entry name" value="AMIDASE 1"/>
    <property type="match status" value="1"/>
</dbReference>
<accession>A0ABW3PMK3</accession>
<dbReference type="RefSeq" id="WP_121978587.1">
    <property type="nucleotide sequence ID" value="NZ_JBHTLH010000042.1"/>
</dbReference>
<sequence>MLTINSPYIEANVTIQPTSPGELSSFHFSVKDVFDIKNHIAGLGNPIWKQTHQPASHHAIAIRKLLNTGAALTGITISDEFMFSIKGKNVHYGDPLNPKHPACYPGGSSSGSASAVASDLVDFALGTDTGGSIRVPASYCGLFGFRPTHSMTLLDGVAPLATSFDTVGILAESPQVLEQVGSVLYGGQIPLHLKTLYYLVDDQISNLSFNYLDNVATIQTKLGLSSQQVKPFRLPSLFNLSQLQKTFKRIQGFEAWKNYGPWLKVHRPNLGADIAEHFAFASTIKSDRQLIGDYTFKNDFSIYLQDILTNQAMLLLPTTPGPALEKDIGFQIGEQIRLKTQKLTSLAGLAGVPQVAMPISTGQQENSLSIITGVETDLALLKPALKLNE</sequence>
<dbReference type="PROSITE" id="PS00571">
    <property type="entry name" value="AMIDASES"/>
    <property type="match status" value="1"/>
</dbReference>
<feature type="domain" description="Amidase" evidence="1">
    <location>
        <begin position="27"/>
        <end position="181"/>
    </location>
</feature>
<protein>
    <submittedName>
        <fullName evidence="2">Amidase family protein</fullName>
    </submittedName>
</protein>
<dbReference type="SUPFAM" id="SSF75304">
    <property type="entry name" value="Amidase signature (AS) enzymes"/>
    <property type="match status" value="1"/>
</dbReference>
<dbReference type="PANTHER" id="PTHR46310">
    <property type="entry name" value="AMIDASE 1"/>
    <property type="match status" value="1"/>
</dbReference>
<dbReference type="Gene3D" id="3.90.1300.10">
    <property type="entry name" value="Amidase signature (AS) domain"/>
    <property type="match status" value="1"/>
</dbReference>
<dbReference type="Pfam" id="PF01425">
    <property type="entry name" value="Amidase"/>
    <property type="match status" value="1"/>
</dbReference>
<comment type="caution">
    <text evidence="2">The sequence shown here is derived from an EMBL/GenBank/DDBJ whole genome shotgun (WGS) entry which is preliminary data.</text>
</comment>
<proteinExistence type="predicted"/>
<organism evidence="2 3">
    <name type="scientific">Lentilactobacillus raoultii</name>
    <dbReference type="NCBI Taxonomy" id="1987503"/>
    <lineage>
        <taxon>Bacteria</taxon>
        <taxon>Bacillati</taxon>
        <taxon>Bacillota</taxon>
        <taxon>Bacilli</taxon>
        <taxon>Lactobacillales</taxon>
        <taxon>Lactobacillaceae</taxon>
        <taxon>Lentilactobacillus</taxon>
    </lineage>
</organism>
<dbReference type="InterPro" id="IPR020556">
    <property type="entry name" value="Amidase_CS"/>
</dbReference>
<dbReference type="Proteomes" id="UP001597156">
    <property type="component" value="Unassembled WGS sequence"/>
</dbReference>